<feature type="compositionally biased region" description="Low complexity" evidence="1">
    <location>
        <begin position="118"/>
        <end position="137"/>
    </location>
</feature>
<dbReference type="EMBL" id="HBFA01036786">
    <property type="protein sequence ID" value="CAD8687899.1"/>
    <property type="molecule type" value="Transcribed_RNA"/>
</dbReference>
<organism evidence="2">
    <name type="scientific">Pyramimonas obovata</name>
    <dbReference type="NCBI Taxonomy" id="1411642"/>
    <lineage>
        <taxon>Eukaryota</taxon>
        <taxon>Viridiplantae</taxon>
        <taxon>Chlorophyta</taxon>
        <taxon>Pyramimonadophyceae</taxon>
        <taxon>Pyramimonadales</taxon>
        <taxon>Pyramimonadaceae</taxon>
        <taxon>Pyramimonas</taxon>
        <taxon>Pyramimonas incertae sedis</taxon>
    </lineage>
</organism>
<evidence type="ECO:0000256" key="1">
    <source>
        <dbReference type="SAM" id="MobiDB-lite"/>
    </source>
</evidence>
<gene>
    <name evidence="2" type="ORF">POBO1169_LOCUS18373</name>
</gene>
<sequence length="311" mass="32307">MTSLVAPQLSAVCPTPAMPDSSLQSSQPVAEAVLQKEACKSKRVTDFFAAPQNTSENTIQLPLSACKVLKLDEVKDLRDEEVTAEMLVACVAHIRTLEAKLVAAGKRKEPASSTGPHTPAGAKKAKGDATAPAASSAPVSKKQTAMIIKRLITGTKQALKGVKFFKGGYDSTVRDAKTSDMISMPEFEAVFAGGKLIQPTPQNKPGSKVYIKEYTGTEATALLGSAATALKGELWLKGGAPTRGFGGFFGGGGGFSKGKKLGSTPLSITHMKVNYSSNSNQLSVTVSLLNGETGGGLCGGGDSDDDTCAYW</sequence>
<feature type="region of interest" description="Disordered" evidence="1">
    <location>
        <begin position="106"/>
        <end position="137"/>
    </location>
</feature>
<name>A0A7S0RUE0_9CHLO</name>
<accession>A0A7S0RUE0</accession>
<evidence type="ECO:0000313" key="2">
    <source>
        <dbReference type="EMBL" id="CAD8687899.1"/>
    </source>
</evidence>
<reference evidence="2" key="1">
    <citation type="submission" date="2021-01" db="EMBL/GenBank/DDBJ databases">
        <authorList>
            <person name="Corre E."/>
            <person name="Pelletier E."/>
            <person name="Niang G."/>
            <person name="Scheremetjew M."/>
            <person name="Finn R."/>
            <person name="Kale V."/>
            <person name="Holt S."/>
            <person name="Cochrane G."/>
            <person name="Meng A."/>
            <person name="Brown T."/>
            <person name="Cohen L."/>
        </authorList>
    </citation>
    <scope>NUCLEOTIDE SEQUENCE</scope>
    <source>
        <strain evidence="2">CCMP722</strain>
    </source>
</reference>
<proteinExistence type="predicted"/>
<dbReference type="AlphaFoldDB" id="A0A7S0RUE0"/>
<protein>
    <submittedName>
        <fullName evidence="2">Uncharacterized protein</fullName>
    </submittedName>
</protein>